<dbReference type="FunFam" id="3.40.50.720:FF:000191">
    <property type="entry name" value="Methylglyoxal reductase (NADPH-dependent)"/>
    <property type="match status" value="1"/>
</dbReference>
<dbReference type="AlphaFoldDB" id="A0A6A6QAC0"/>
<sequence>MSAVQTAKDLAANATSSITNLTILISGASGFVAAHVLNAFLQRGYNVRGTVRSDATAEKVMKSHSKYLKQLSFAIVKDVAAPGAFDEAVKDVDGVIHTASPFVMEVENNERDLLDPAVKGTTEILKAIKKNNPAVKRVVITSSFAAIVDISKGNRPGHTYTEADWNPVTWEAAKTGPGGVAYSASKTFAEKAAWDFVEKEKPNFTVATINPPMIYGPIEHGVTDLAHLNTSAADIYRFINGSTKEIPETGFPAWVDVRDVGEAHARAYETAGAAQQRYFITSGNMTYREICDIIREEVLEVAAKVPQSAPGAKDPETYNVSNAKATTELGMTFIPLRQSITDTVRSLLKLEQSVGKQS</sequence>
<dbReference type="PANTHER" id="PTHR10366:SF564">
    <property type="entry name" value="STEROL-4-ALPHA-CARBOXYLATE 3-DEHYDROGENASE, DECARBOXYLATING"/>
    <property type="match status" value="1"/>
</dbReference>
<dbReference type="Pfam" id="PF01370">
    <property type="entry name" value="Epimerase"/>
    <property type="match status" value="1"/>
</dbReference>
<dbReference type="Proteomes" id="UP000799750">
    <property type="component" value="Unassembled WGS sequence"/>
</dbReference>
<dbReference type="Gene3D" id="3.40.50.720">
    <property type="entry name" value="NAD(P)-binding Rossmann-like Domain"/>
    <property type="match status" value="1"/>
</dbReference>
<dbReference type="EMBL" id="MU004199">
    <property type="protein sequence ID" value="KAF2489378.1"/>
    <property type="molecule type" value="Genomic_DNA"/>
</dbReference>
<evidence type="ECO:0000313" key="4">
    <source>
        <dbReference type="EMBL" id="KAF2489378.1"/>
    </source>
</evidence>
<name>A0A6A6QAC0_9PEZI</name>
<keyword evidence="1" id="KW-0560">Oxidoreductase</keyword>
<dbReference type="SUPFAM" id="SSF51735">
    <property type="entry name" value="NAD(P)-binding Rossmann-fold domains"/>
    <property type="match status" value="1"/>
</dbReference>
<dbReference type="PANTHER" id="PTHR10366">
    <property type="entry name" value="NAD DEPENDENT EPIMERASE/DEHYDRATASE"/>
    <property type="match status" value="1"/>
</dbReference>
<proteinExistence type="inferred from homology"/>
<dbReference type="InterPro" id="IPR036291">
    <property type="entry name" value="NAD(P)-bd_dom_sf"/>
</dbReference>
<comment type="similarity">
    <text evidence="2">Belongs to the NAD(P)-dependent epimerase/dehydratase family. Dihydroflavonol-4-reductase subfamily.</text>
</comment>
<accession>A0A6A6QAC0</accession>
<protein>
    <submittedName>
        <fullName evidence="4">NAD(P)-binding protein</fullName>
    </submittedName>
</protein>
<feature type="domain" description="NAD-dependent epimerase/dehydratase" evidence="3">
    <location>
        <begin position="23"/>
        <end position="277"/>
    </location>
</feature>
<evidence type="ECO:0000259" key="3">
    <source>
        <dbReference type="Pfam" id="PF01370"/>
    </source>
</evidence>
<organism evidence="4 5">
    <name type="scientific">Lophium mytilinum</name>
    <dbReference type="NCBI Taxonomy" id="390894"/>
    <lineage>
        <taxon>Eukaryota</taxon>
        <taxon>Fungi</taxon>
        <taxon>Dikarya</taxon>
        <taxon>Ascomycota</taxon>
        <taxon>Pezizomycotina</taxon>
        <taxon>Dothideomycetes</taxon>
        <taxon>Pleosporomycetidae</taxon>
        <taxon>Mytilinidiales</taxon>
        <taxon>Mytilinidiaceae</taxon>
        <taxon>Lophium</taxon>
    </lineage>
</organism>
<evidence type="ECO:0000313" key="5">
    <source>
        <dbReference type="Proteomes" id="UP000799750"/>
    </source>
</evidence>
<dbReference type="InterPro" id="IPR050425">
    <property type="entry name" value="NAD(P)_dehydrat-like"/>
</dbReference>
<evidence type="ECO:0000256" key="1">
    <source>
        <dbReference type="ARBA" id="ARBA00023002"/>
    </source>
</evidence>
<gene>
    <name evidence="4" type="ORF">BU16DRAFT_553476</name>
</gene>
<evidence type="ECO:0000256" key="2">
    <source>
        <dbReference type="ARBA" id="ARBA00023445"/>
    </source>
</evidence>
<dbReference type="OrthoDB" id="2735536at2759"/>
<dbReference type="InterPro" id="IPR001509">
    <property type="entry name" value="Epimerase_deHydtase"/>
</dbReference>
<dbReference type="GO" id="GO:0016616">
    <property type="term" value="F:oxidoreductase activity, acting on the CH-OH group of donors, NAD or NADP as acceptor"/>
    <property type="evidence" value="ECO:0007669"/>
    <property type="project" value="TreeGrafter"/>
</dbReference>
<keyword evidence="5" id="KW-1185">Reference proteome</keyword>
<dbReference type="CDD" id="cd05227">
    <property type="entry name" value="AR_SDR_e"/>
    <property type="match status" value="1"/>
</dbReference>
<reference evidence="4" key="1">
    <citation type="journal article" date="2020" name="Stud. Mycol.">
        <title>101 Dothideomycetes genomes: a test case for predicting lifestyles and emergence of pathogens.</title>
        <authorList>
            <person name="Haridas S."/>
            <person name="Albert R."/>
            <person name="Binder M."/>
            <person name="Bloem J."/>
            <person name="Labutti K."/>
            <person name="Salamov A."/>
            <person name="Andreopoulos B."/>
            <person name="Baker S."/>
            <person name="Barry K."/>
            <person name="Bills G."/>
            <person name="Bluhm B."/>
            <person name="Cannon C."/>
            <person name="Castanera R."/>
            <person name="Culley D."/>
            <person name="Daum C."/>
            <person name="Ezra D."/>
            <person name="Gonzalez J."/>
            <person name="Henrissat B."/>
            <person name="Kuo A."/>
            <person name="Liang C."/>
            <person name="Lipzen A."/>
            <person name="Lutzoni F."/>
            <person name="Magnuson J."/>
            <person name="Mondo S."/>
            <person name="Nolan M."/>
            <person name="Ohm R."/>
            <person name="Pangilinan J."/>
            <person name="Park H.-J."/>
            <person name="Ramirez L."/>
            <person name="Alfaro M."/>
            <person name="Sun H."/>
            <person name="Tritt A."/>
            <person name="Yoshinaga Y."/>
            <person name="Zwiers L.-H."/>
            <person name="Turgeon B."/>
            <person name="Goodwin S."/>
            <person name="Spatafora J."/>
            <person name="Crous P."/>
            <person name="Grigoriev I."/>
        </authorList>
    </citation>
    <scope>NUCLEOTIDE SEQUENCE</scope>
    <source>
        <strain evidence="4">CBS 269.34</strain>
    </source>
</reference>